<dbReference type="BioCyc" id="PCHR:PC22G23240-MONOMER"/>
<organism evidence="1 2">
    <name type="scientific">Penicillium rubens (strain ATCC 28089 / DSM 1075 / NRRL 1951 / Wisconsin 54-1255)</name>
    <name type="common">Penicillium chrysogenum</name>
    <dbReference type="NCBI Taxonomy" id="500485"/>
    <lineage>
        <taxon>Eukaryota</taxon>
        <taxon>Fungi</taxon>
        <taxon>Dikarya</taxon>
        <taxon>Ascomycota</taxon>
        <taxon>Pezizomycotina</taxon>
        <taxon>Eurotiomycetes</taxon>
        <taxon>Eurotiomycetidae</taxon>
        <taxon>Eurotiales</taxon>
        <taxon>Aspergillaceae</taxon>
        <taxon>Penicillium</taxon>
        <taxon>Penicillium chrysogenum species complex</taxon>
    </lineage>
</organism>
<dbReference type="STRING" id="500485.B6HVG9"/>
<dbReference type="EMBL" id="AM920437">
    <property type="protein sequence ID" value="CAP99612.1"/>
    <property type="molecule type" value="Genomic_DNA"/>
</dbReference>
<accession>B6HVG9</accession>
<proteinExistence type="predicted"/>
<evidence type="ECO:0000313" key="2">
    <source>
        <dbReference type="Proteomes" id="UP000000724"/>
    </source>
</evidence>
<reference evidence="1 2" key="1">
    <citation type="journal article" date="2008" name="Nat. Biotechnol.">
        <title>Genome sequencing and analysis of the filamentous fungus Penicillium chrysogenum.</title>
        <authorList>
            <person name="van den Berg M.A."/>
            <person name="Albang R."/>
            <person name="Albermann K."/>
            <person name="Badger J.H."/>
            <person name="Daran J.-M."/>
            <person name="Driessen A.J.M."/>
            <person name="Garcia-Estrada C."/>
            <person name="Fedorova N.D."/>
            <person name="Harris D.M."/>
            <person name="Heijne W.H.M."/>
            <person name="Joardar V.S."/>
            <person name="Kiel J.A.K.W."/>
            <person name="Kovalchuk A."/>
            <person name="Martin J.F."/>
            <person name="Nierman W.C."/>
            <person name="Nijland J.G."/>
            <person name="Pronk J.T."/>
            <person name="Roubos J.A."/>
            <person name="van der Klei I.J."/>
            <person name="van Peij N.N.M.E."/>
            <person name="Veenhuis M."/>
            <person name="von Doehren H."/>
            <person name="Wagner C."/>
            <person name="Wortman J.R."/>
            <person name="Bovenberg R.A.L."/>
        </authorList>
    </citation>
    <scope>NUCLEOTIDE SEQUENCE [LARGE SCALE GENOMIC DNA]</scope>
    <source>
        <strain evidence="2">ATCC 28089 / DSM 1075 / NRRL 1951 / Wisconsin 54-1255</strain>
    </source>
</reference>
<dbReference type="VEuPathDB" id="FungiDB:PCH_Pc22g23240"/>
<name>B6HVG9_PENRW</name>
<dbReference type="Proteomes" id="UP000000724">
    <property type="component" value="Contig Pc00c22"/>
</dbReference>
<protein>
    <submittedName>
        <fullName evidence="1">Pc22g23240 protein</fullName>
    </submittedName>
</protein>
<gene>
    <name evidence="1" type="ORF">Pc22g23240</name>
    <name evidence="1" type="ORF">PCH_Pc22g23240</name>
</gene>
<dbReference type="AlphaFoldDB" id="B6HVG9"/>
<sequence length="121" mass="13860">MGSFDTRSSAWTVCSTHNTSIHASRYGSLQPPVHIYPALVRGEPFQPLDGLAYEIRLREHWDRLRAYHPAHYDLVPGVCFPVEGDPEELRHGGFSLKTWLQERNLNQSNDSRVHLVLIKVL</sequence>
<evidence type="ECO:0000313" key="1">
    <source>
        <dbReference type="EMBL" id="CAP99612.1"/>
    </source>
</evidence>
<dbReference type="HOGENOM" id="CLU_2038833_0_0_1"/>
<keyword evidence="2" id="KW-1185">Reference proteome</keyword>